<evidence type="ECO:0000256" key="1">
    <source>
        <dbReference type="ARBA" id="ARBA00004429"/>
    </source>
</evidence>
<feature type="transmembrane region" description="Helical" evidence="6">
    <location>
        <begin position="432"/>
        <end position="454"/>
    </location>
</feature>
<feature type="domain" description="Major facilitator superfamily (MFS) profile" evidence="7">
    <location>
        <begin position="19"/>
        <end position="461"/>
    </location>
</feature>
<sequence length="467" mass="48539">MTATTPDGTVRERPFSWRFTTPLYLASILNPINSSLIATALVPIAHGIGVSIGQTATLVTALYLASAVAQPTAGKAAEVFGPRRVLVLGAVAVAAGGVVGGVAHDLLTLLISRVLIGLGTSCAYPTAMLLIRKRARAAGMQQPPGLVLGGLQIAGVATASLGLPIGGLLVSGFGWRAVFLVNLPVALLTLVAALGWVEADGPLRRRGLREIAARLDVPGIAGFAAAMLALLVFLFELPTAHWWILALSIALWIADILWELRAASPFLDVRLLAARPALANTYVLFGLVMLCQYVVLYGVTQWIEAVRGYGESESGLLLLPMTLVSGVVIAVVSRRNMVRGPVIAAAVIALAGSAGVLLLNSGVWIGLVAVLTFLFGASTGFAVAGYQTALYTHAPPDQLGTASGLLRTFGYVGSIASSAITGMVFHRQVSDQGIHLIALIMIGVSLVLTVLTLAARTLRTRPAVAQS</sequence>
<dbReference type="PROSITE" id="PS50850">
    <property type="entry name" value="MFS"/>
    <property type="match status" value="1"/>
</dbReference>
<reference evidence="9" key="1">
    <citation type="journal article" date="2019" name="Int. J. Syst. Evol. Microbiol.">
        <title>The Global Catalogue of Microorganisms (GCM) 10K type strain sequencing project: providing services to taxonomists for standard genome sequencing and annotation.</title>
        <authorList>
            <consortium name="The Broad Institute Genomics Platform"/>
            <consortium name="The Broad Institute Genome Sequencing Center for Infectious Disease"/>
            <person name="Wu L."/>
            <person name="Ma J."/>
        </authorList>
    </citation>
    <scope>NUCLEOTIDE SEQUENCE [LARGE SCALE GENOMIC DNA]</scope>
    <source>
        <strain evidence="9">JCM 16898</strain>
    </source>
</reference>
<evidence type="ECO:0000259" key="7">
    <source>
        <dbReference type="PROSITE" id="PS50850"/>
    </source>
</evidence>
<feature type="transmembrane region" description="Helical" evidence="6">
    <location>
        <begin position="340"/>
        <end position="358"/>
    </location>
</feature>
<evidence type="ECO:0000256" key="2">
    <source>
        <dbReference type="ARBA" id="ARBA00022448"/>
    </source>
</evidence>
<dbReference type="RefSeq" id="WP_344860397.1">
    <property type="nucleotide sequence ID" value="NZ_BAAAZN010000006.1"/>
</dbReference>
<evidence type="ECO:0000256" key="5">
    <source>
        <dbReference type="ARBA" id="ARBA00023136"/>
    </source>
</evidence>
<accession>A0ABP6W6X8</accession>
<feature type="transmembrane region" description="Helical" evidence="6">
    <location>
        <begin position="177"/>
        <end position="197"/>
    </location>
</feature>
<feature type="transmembrane region" description="Helical" evidence="6">
    <location>
        <begin position="241"/>
        <end position="260"/>
    </location>
</feature>
<keyword evidence="5 6" id="KW-0472">Membrane</keyword>
<evidence type="ECO:0000256" key="3">
    <source>
        <dbReference type="ARBA" id="ARBA00022692"/>
    </source>
</evidence>
<keyword evidence="4 6" id="KW-1133">Transmembrane helix</keyword>
<comment type="caution">
    <text evidence="8">The sequence shown here is derived from an EMBL/GenBank/DDBJ whole genome shotgun (WGS) entry which is preliminary data.</text>
</comment>
<evidence type="ECO:0000256" key="4">
    <source>
        <dbReference type="ARBA" id="ARBA00022989"/>
    </source>
</evidence>
<dbReference type="SUPFAM" id="SSF103473">
    <property type="entry name" value="MFS general substrate transporter"/>
    <property type="match status" value="1"/>
</dbReference>
<keyword evidence="2" id="KW-0813">Transport</keyword>
<feature type="transmembrane region" description="Helical" evidence="6">
    <location>
        <begin position="85"/>
        <end position="104"/>
    </location>
</feature>
<dbReference type="PANTHER" id="PTHR23501">
    <property type="entry name" value="MAJOR FACILITATOR SUPERFAMILY"/>
    <property type="match status" value="1"/>
</dbReference>
<evidence type="ECO:0000313" key="8">
    <source>
        <dbReference type="EMBL" id="GAA3546008.1"/>
    </source>
</evidence>
<feature type="transmembrane region" description="Helical" evidence="6">
    <location>
        <begin position="52"/>
        <end position="73"/>
    </location>
</feature>
<proteinExistence type="predicted"/>
<evidence type="ECO:0000256" key="6">
    <source>
        <dbReference type="SAM" id="Phobius"/>
    </source>
</evidence>
<dbReference type="PANTHER" id="PTHR23501:SF191">
    <property type="entry name" value="VACUOLAR BASIC AMINO ACID TRANSPORTER 4"/>
    <property type="match status" value="1"/>
</dbReference>
<dbReference type="InterPro" id="IPR036259">
    <property type="entry name" value="MFS_trans_sf"/>
</dbReference>
<feature type="transmembrane region" description="Helical" evidence="6">
    <location>
        <begin position="364"/>
        <end position="384"/>
    </location>
</feature>
<dbReference type="Gene3D" id="1.20.1250.20">
    <property type="entry name" value="MFS general substrate transporter like domains"/>
    <property type="match status" value="1"/>
</dbReference>
<feature type="transmembrane region" description="Helical" evidence="6">
    <location>
        <begin position="405"/>
        <end position="426"/>
    </location>
</feature>
<dbReference type="Pfam" id="PF07690">
    <property type="entry name" value="MFS_1"/>
    <property type="match status" value="1"/>
</dbReference>
<keyword evidence="3 6" id="KW-0812">Transmembrane</keyword>
<feature type="transmembrane region" description="Helical" evidence="6">
    <location>
        <begin position="315"/>
        <end position="333"/>
    </location>
</feature>
<dbReference type="InterPro" id="IPR020846">
    <property type="entry name" value="MFS_dom"/>
</dbReference>
<comment type="subcellular location">
    <subcellularLocation>
        <location evidence="1">Cell inner membrane</location>
        <topology evidence="1">Multi-pass membrane protein</topology>
    </subcellularLocation>
</comment>
<organism evidence="8 9">
    <name type="scientific">Amycolatopsis ultiminotia</name>
    <dbReference type="NCBI Taxonomy" id="543629"/>
    <lineage>
        <taxon>Bacteria</taxon>
        <taxon>Bacillati</taxon>
        <taxon>Actinomycetota</taxon>
        <taxon>Actinomycetes</taxon>
        <taxon>Pseudonocardiales</taxon>
        <taxon>Pseudonocardiaceae</taxon>
        <taxon>Amycolatopsis</taxon>
    </lineage>
</organism>
<dbReference type="InterPro" id="IPR011701">
    <property type="entry name" value="MFS"/>
</dbReference>
<name>A0ABP6W6X8_9PSEU</name>
<dbReference type="Proteomes" id="UP001500689">
    <property type="component" value="Unassembled WGS sequence"/>
</dbReference>
<feature type="transmembrane region" description="Helical" evidence="6">
    <location>
        <begin position="110"/>
        <end position="131"/>
    </location>
</feature>
<dbReference type="Gene3D" id="1.20.1720.10">
    <property type="entry name" value="Multidrug resistance protein D"/>
    <property type="match status" value="1"/>
</dbReference>
<dbReference type="EMBL" id="BAAAZN010000006">
    <property type="protein sequence ID" value="GAA3546008.1"/>
    <property type="molecule type" value="Genomic_DNA"/>
</dbReference>
<gene>
    <name evidence="8" type="ORF">GCM10022222_32080</name>
</gene>
<feature type="transmembrane region" description="Helical" evidence="6">
    <location>
        <begin position="217"/>
        <end position="235"/>
    </location>
</feature>
<protein>
    <submittedName>
        <fullName evidence="8">MFS transporter</fullName>
    </submittedName>
</protein>
<feature type="transmembrane region" description="Helical" evidence="6">
    <location>
        <begin position="281"/>
        <end position="303"/>
    </location>
</feature>
<keyword evidence="9" id="KW-1185">Reference proteome</keyword>
<feature type="transmembrane region" description="Helical" evidence="6">
    <location>
        <begin position="143"/>
        <end position="165"/>
    </location>
</feature>
<evidence type="ECO:0000313" key="9">
    <source>
        <dbReference type="Proteomes" id="UP001500689"/>
    </source>
</evidence>